<dbReference type="Pfam" id="PF13531">
    <property type="entry name" value="SBP_bac_11"/>
    <property type="match status" value="1"/>
</dbReference>
<dbReference type="PANTHER" id="PTHR30632:SF14">
    <property type="entry name" value="TUNGSTATE_MOLYBDATE_CHROMATE-BINDING PROTEIN MODA"/>
    <property type="match status" value="1"/>
</dbReference>
<name>A0A0M5KYS8_9GAMM</name>
<dbReference type="GO" id="GO:0030973">
    <property type="term" value="F:molybdate ion binding"/>
    <property type="evidence" value="ECO:0007669"/>
    <property type="project" value="InterPro"/>
</dbReference>
<dbReference type="STRING" id="1125411.W908_08130"/>
<protein>
    <submittedName>
        <fullName evidence="5">Molybdenum ABC transporter substrate-binding protein</fullName>
    </submittedName>
</protein>
<evidence type="ECO:0000313" key="6">
    <source>
        <dbReference type="Proteomes" id="UP000068905"/>
    </source>
</evidence>
<dbReference type="CDD" id="cd13539">
    <property type="entry name" value="PBP2_AvModA"/>
    <property type="match status" value="1"/>
</dbReference>
<feature type="binding site" evidence="4">
    <location>
        <position position="175"/>
    </location>
    <ligand>
        <name>molybdate</name>
        <dbReference type="ChEBI" id="CHEBI:36264"/>
    </ligand>
</feature>
<dbReference type="KEGG" id="tsn:W908_08130"/>
<dbReference type="PIRSF" id="PIRSF004846">
    <property type="entry name" value="ModA"/>
    <property type="match status" value="1"/>
</dbReference>
<keyword evidence="3" id="KW-0732">Signal</keyword>
<dbReference type="NCBIfam" id="TIGR01256">
    <property type="entry name" value="modA"/>
    <property type="match status" value="1"/>
</dbReference>
<dbReference type="PATRIC" id="fig|1125411.7.peg.1599"/>
<feature type="binding site" evidence="4">
    <location>
        <position position="67"/>
    </location>
    <ligand>
        <name>molybdate</name>
        <dbReference type="ChEBI" id="CHEBI:36264"/>
    </ligand>
</feature>
<dbReference type="GO" id="GO:0046872">
    <property type="term" value="F:metal ion binding"/>
    <property type="evidence" value="ECO:0007669"/>
    <property type="project" value="UniProtKB-KW"/>
</dbReference>
<dbReference type="GO" id="GO:0015689">
    <property type="term" value="P:molybdate ion transport"/>
    <property type="evidence" value="ECO:0007669"/>
    <property type="project" value="InterPro"/>
</dbReference>
<evidence type="ECO:0000256" key="3">
    <source>
        <dbReference type="ARBA" id="ARBA00022729"/>
    </source>
</evidence>
<dbReference type="RefSeq" id="WP_053820662.1">
    <property type="nucleotide sequence ID" value="NZ_CP006911.1"/>
</dbReference>
<dbReference type="OrthoDB" id="9785015at2"/>
<dbReference type="Proteomes" id="UP000068905">
    <property type="component" value="Chromosome"/>
</dbReference>
<organism evidence="5 6">
    <name type="scientific">Candidatus Pseudothioglobus singularis PS1</name>
    <dbReference type="NCBI Taxonomy" id="1125411"/>
    <lineage>
        <taxon>Bacteria</taxon>
        <taxon>Pseudomonadati</taxon>
        <taxon>Pseudomonadota</taxon>
        <taxon>Gammaproteobacteria</taxon>
        <taxon>Candidatus Pseudothioglobaceae</taxon>
        <taxon>Candidatus Pseudothioglobus</taxon>
    </lineage>
</organism>
<evidence type="ECO:0000256" key="4">
    <source>
        <dbReference type="PIRSR" id="PIRSR004846-1"/>
    </source>
</evidence>
<dbReference type="SUPFAM" id="SSF53850">
    <property type="entry name" value="Periplasmic binding protein-like II"/>
    <property type="match status" value="1"/>
</dbReference>
<evidence type="ECO:0000256" key="1">
    <source>
        <dbReference type="ARBA" id="ARBA00009175"/>
    </source>
</evidence>
<evidence type="ECO:0000313" key="5">
    <source>
        <dbReference type="EMBL" id="ALE02490.1"/>
    </source>
</evidence>
<dbReference type="PANTHER" id="PTHR30632">
    <property type="entry name" value="MOLYBDATE-BINDING PERIPLASMIC PROTEIN"/>
    <property type="match status" value="1"/>
</dbReference>
<keyword evidence="6" id="KW-1185">Reference proteome</keyword>
<dbReference type="InterPro" id="IPR044084">
    <property type="entry name" value="AvModA-like_subst-bd"/>
</dbReference>
<sequence>MLNSQLKVFALLFVCQFFIGTHSLANEIRIAVASNFYPTMKAIVEEFELENYESSKINKIVLISGSSGKHYAQIINGAPFDIFFSADKARPVLLEKEGIVENESRFTYALGKIVLWSPANGFVDSKGQVLYDNNFRFLAIANPKIAPYGIATKETLVSMGLWNNMGKKVVKGENIAQAFQFINSGNAELGFVSFSQLMSPNFSLLGSFWEVPKSLYNPIEQQVVLLRDSLLGRSFMEFVQTDKVLNIISKFGYDLP</sequence>
<accession>A0A0M5KYS8</accession>
<keyword evidence="2 4" id="KW-0479">Metal-binding</keyword>
<evidence type="ECO:0000256" key="2">
    <source>
        <dbReference type="ARBA" id="ARBA00022723"/>
    </source>
</evidence>
<dbReference type="Gene3D" id="3.40.190.10">
    <property type="entry name" value="Periplasmic binding protein-like II"/>
    <property type="match status" value="2"/>
</dbReference>
<keyword evidence="4" id="KW-0500">Molybdenum</keyword>
<dbReference type="AlphaFoldDB" id="A0A0M5KYS8"/>
<proteinExistence type="inferred from homology"/>
<dbReference type="EMBL" id="CP006911">
    <property type="protein sequence ID" value="ALE02490.1"/>
    <property type="molecule type" value="Genomic_DNA"/>
</dbReference>
<comment type="similarity">
    <text evidence="1">Belongs to the bacterial solute-binding protein ModA family.</text>
</comment>
<dbReference type="InterPro" id="IPR050682">
    <property type="entry name" value="ModA/WtpA"/>
</dbReference>
<reference evidence="5 6" key="1">
    <citation type="journal article" date="2015" name="Genome Announc.">
        <title>Genome Sequence of 'Candidatus Thioglobus singularis' Strain PS1, a Mixotroph from the SUP05 Clade of Marine Gammaproteobacteria.</title>
        <authorList>
            <person name="Marshall K.T."/>
            <person name="Morris R.M."/>
        </authorList>
    </citation>
    <scope>NUCLEOTIDE SEQUENCE [LARGE SCALE GENOMIC DNA]</scope>
    <source>
        <strain evidence="5 6">PS1</strain>
    </source>
</reference>
<dbReference type="InterPro" id="IPR005950">
    <property type="entry name" value="ModA"/>
</dbReference>
<gene>
    <name evidence="5" type="ORF">W908_08130</name>
</gene>